<dbReference type="InterPro" id="IPR018062">
    <property type="entry name" value="HTH_AraC-typ_CS"/>
</dbReference>
<dbReference type="Proteomes" id="UP000545507">
    <property type="component" value="Unassembled WGS sequence"/>
</dbReference>
<dbReference type="PANTHER" id="PTHR46796">
    <property type="entry name" value="HTH-TYPE TRANSCRIPTIONAL ACTIVATOR RHAS-RELATED"/>
    <property type="match status" value="1"/>
</dbReference>
<keyword evidence="6" id="KW-1185">Reference proteome</keyword>
<dbReference type="PROSITE" id="PS00041">
    <property type="entry name" value="HTH_ARAC_FAMILY_1"/>
    <property type="match status" value="1"/>
</dbReference>
<evidence type="ECO:0000256" key="2">
    <source>
        <dbReference type="ARBA" id="ARBA00023125"/>
    </source>
</evidence>
<dbReference type="SMART" id="SM00342">
    <property type="entry name" value="HTH_ARAC"/>
    <property type="match status" value="1"/>
</dbReference>
<name>A0A7Y8GWT4_9BURK</name>
<dbReference type="SUPFAM" id="SSF46689">
    <property type="entry name" value="Homeodomain-like"/>
    <property type="match status" value="2"/>
</dbReference>
<feature type="domain" description="HTH araC/xylS-type" evidence="4">
    <location>
        <begin position="235"/>
        <end position="335"/>
    </location>
</feature>
<dbReference type="AlphaFoldDB" id="A0A7Y8GWT4"/>
<keyword evidence="1" id="KW-0805">Transcription regulation</keyword>
<keyword evidence="2" id="KW-0238">DNA-binding</keyword>
<evidence type="ECO:0000259" key="4">
    <source>
        <dbReference type="PROSITE" id="PS01124"/>
    </source>
</evidence>
<protein>
    <submittedName>
        <fullName evidence="5">AraC family transcriptional regulator</fullName>
    </submittedName>
</protein>
<dbReference type="Pfam" id="PF12833">
    <property type="entry name" value="HTH_18"/>
    <property type="match status" value="1"/>
</dbReference>
<dbReference type="EMBL" id="VYGV01000012">
    <property type="protein sequence ID" value="NWF46309.1"/>
    <property type="molecule type" value="Genomic_DNA"/>
</dbReference>
<proteinExistence type="predicted"/>
<comment type="caution">
    <text evidence="5">The sequence shown here is derived from an EMBL/GenBank/DDBJ whole genome shotgun (WGS) entry which is preliminary data.</text>
</comment>
<sequence>MEAIRNVLVHDASGRPSTNHRLVASSEWDDIRQWSDKVYMPYNVTPIGKARKPDSVLDATRIGHITLSRFKYGIPVNIKDFSPEAGTGMVLTTLRGSARHWSELRTFSDTGVGDAFLVDNSRTHYWVDFDHNHLQVNLTFEHDALAQLYERWFGEPADERLWLRTFRLGGSGSPWIGLLSYVCQCITHMPEAVQAGPLGKHLEEMIGVHLLTQWRTHLDQPAAQSEYRLAPRHVLAAERHIRENARHAPTLSELAAVAGVSVRSLGQAFREYRGCTPMEALREQRLQGVRAELLLARPCATVQSIAADWGFANLGYFAKLFRQRFNELPSISLRRHAWKRHP</sequence>
<evidence type="ECO:0000256" key="3">
    <source>
        <dbReference type="ARBA" id="ARBA00023163"/>
    </source>
</evidence>
<dbReference type="GO" id="GO:0003700">
    <property type="term" value="F:DNA-binding transcription factor activity"/>
    <property type="evidence" value="ECO:0007669"/>
    <property type="project" value="InterPro"/>
</dbReference>
<dbReference type="Gene3D" id="1.10.10.60">
    <property type="entry name" value="Homeodomain-like"/>
    <property type="match status" value="1"/>
</dbReference>
<dbReference type="InterPro" id="IPR009057">
    <property type="entry name" value="Homeodomain-like_sf"/>
</dbReference>
<evidence type="ECO:0000313" key="6">
    <source>
        <dbReference type="Proteomes" id="UP000545507"/>
    </source>
</evidence>
<dbReference type="InterPro" id="IPR050204">
    <property type="entry name" value="AraC_XylS_family_regulators"/>
</dbReference>
<dbReference type="InterPro" id="IPR018060">
    <property type="entry name" value="HTH_AraC"/>
</dbReference>
<organism evidence="5 6">
    <name type="scientific">Hydrogenophaga aromaticivorans</name>
    <dbReference type="NCBI Taxonomy" id="2610898"/>
    <lineage>
        <taxon>Bacteria</taxon>
        <taxon>Pseudomonadati</taxon>
        <taxon>Pseudomonadota</taxon>
        <taxon>Betaproteobacteria</taxon>
        <taxon>Burkholderiales</taxon>
        <taxon>Comamonadaceae</taxon>
        <taxon>Hydrogenophaga</taxon>
    </lineage>
</organism>
<reference evidence="5 6" key="1">
    <citation type="submission" date="2019-09" db="EMBL/GenBank/DDBJ databases">
        <title>Hydrogenophaga aromatica sp. nov., isolated from a para-xylene-degrading enrichment culture.</title>
        <authorList>
            <person name="Tancsics A."/>
            <person name="Banerjee S."/>
        </authorList>
    </citation>
    <scope>NUCLEOTIDE SEQUENCE [LARGE SCALE GENOMIC DNA]</scope>
    <source>
        <strain evidence="5 6">D2P1</strain>
    </source>
</reference>
<evidence type="ECO:0000313" key="5">
    <source>
        <dbReference type="EMBL" id="NWF46309.1"/>
    </source>
</evidence>
<dbReference type="PROSITE" id="PS01124">
    <property type="entry name" value="HTH_ARAC_FAMILY_2"/>
    <property type="match status" value="1"/>
</dbReference>
<evidence type="ECO:0000256" key="1">
    <source>
        <dbReference type="ARBA" id="ARBA00023015"/>
    </source>
</evidence>
<keyword evidence="3" id="KW-0804">Transcription</keyword>
<gene>
    <name evidence="5" type="ORF">F3K02_13765</name>
</gene>
<accession>A0A7Y8GWT4</accession>
<dbReference type="GO" id="GO:0043565">
    <property type="term" value="F:sequence-specific DNA binding"/>
    <property type="evidence" value="ECO:0007669"/>
    <property type="project" value="InterPro"/>
</dbReference>
<dbReference type="RefSeq" id="WP_177136206.1">
    <property type="nucleotide sequence ID" value="NZ_VYGV01000012.1"/>
</dbReference>